<evidence type="ECO:0000313" key="2">
    <source>
        <dbReference type="EMBL" id="OMD20342.1"/>
    </source>
</evidence>
<organism evidence="2 3">
    <name type="scientific">Paenibacillus odorifer</name>
    <dbReference type="NCBI Taxonomy" id="189426"/>
    <lineage>
        <taxon>Bacteria</taxon>
        <taxon>Bacillati</taxon>
        <taxon>Bacillota</taxon>
        <taxon>Bacilli</taxon>
        <taxon>Bacillales</taxon>
        <taxon>Paenibacillaceae</taxon>
        <taxon>Paenibacillus</taxon>
    </lineage>
</organism>
<evidence type="ECO:0000259" key="1">
    <source>
        <dbReference type="Pfam" id="PF11645"/>
    </source>
</evidence>
<reference evidence="2 3" key="1">
    <citation type="submission" date="2016-10" db="EMBL/GenBank/DDBJ databases">
        <title>Paenibacillus species isolates.</title>
        <authorList>
            <person name="Beno S.M."/>
        </authorList>
    </citation>
    <scope>NUCLEOTIDE SEQUENCE [LARGE SCALE GENOMIC DNA]</scope>
    <source>
        <strain evidence="2 3">FSL H7-0604</strain>
    </source>
</reference>
<dbReference type="AlphaFoldDB" id="A0A1R0WS99"/>
<dbReference type="Pfam" id="PF11645">
    <property type="entry name" value="PDDEXK_5"/>
    <property type="match status" value="1"/>
</dbReference>
<protein>
    <recommendedName>
        <fullName evidence="1">PD(D/E)XK endonuclease domain-containing protein</fullName>
    </recommendedName>
</protein>
<accession>A0A1R0WS99</accession>
<dbReference type="InterPro" id="IPR021671">
    <property type="entry name" value="PD(D/E)XK_Endonuc"/>
</dbReference>
<dbReference type="Proteomes" id="UP000187465">
    <property type="component" value="Unassembled WGS sequence"/>
</dbReference>
<comment type="caution">
    <text evidence="2">The sequence shown here is derived from an EMBL/GenBank/DDBJ whole genome shotgun (WGS) entry which is preliminary data.</text>
</comment>
<name>A0A1R0WS99_9BACL</name>
<gene>
    <name evidence="2" type="ORF">BJP51_09670</name>
</gene>
<sequence>MDEQKLADAREVVIAGKLMMEGYTVSKPLTGSSRYDLIAEKNGKMAKIQVKSLKLDSAYGNNDDRVYKIEAYSLNPTTKKKNLYSDKEVDIIVGFNHKNGYYAAVPLASFDGKYTCVLHTEKGKTRNEYMNSWKALDEFMGI</sequence>
<dbReference type="RefSeq" id="WP_076179919.1">
    <property type="nucleotide sequence ID" value="NZ_MKQP01000100.1"/>
</dbReference>
<dbReference type="Gene3D" id="3.40.1350.10">
    <property type="match status" value="1"/>
</dbReference>
<proteinExistence type="predicted"/>
<dbReference type="EMBL" id="MKQP01000100">
    <property type="protein sequence ID" value="OMD20342.1"/>
    <property type="molecule type" value="Genomic_DNA"/>
</dbReference>
<dbReference type="InterPro" id="IPR011856">
    <property type="entry name" value="tRNA_endonuc-like_dom_sf"/>
</dbReference>
<feature type="domain" description="PD(D/E)XK endonuclease" evidence="1">
    <location>
        <begin position="1"/>
        <end position="137"/>
    </location>
</feature>
<dbReference type="GO" id="GO:0003676">
    <property type="term" value="F:nucleic acid binding"/>
    <property type="evidence" value="ECO:0007669"/>
    <property type="project" value="InterPro"/>
</dbReference>
<evidence type="ECO:0000313" key="3">
    <source>
        <dbReference type="Proteomes" id="UP000187465"/>
    </source>
</evidence>